<dbReference type="AlphaFoldDB" id="A0A0D0AV51"/>
<organism evidence="1 2">
    <name type="scientific">Suillus luteus UH-Slu-Lm8-n1</name>
    <dbReference type="NCBI Taxonomy" id="930992"/>
    <lineage>
        <taxon>Eukaryota</taxon>
        <taxon>Fungi</taxon>
        <taxon>Dikarya</taxon>
        <taxon>Basidiomycota</taxon>
        <taxon>Agaricomycotina</taxon>
        <taxon>Agaricomycetes</taxon>
        <taxon>Agaricomycetidae</taxon>
        <taxon>Boletales</taxon>
        <taxon>Suillineae</taxon>
        <taxon>Suillaceae</taxon>
        <taxon>Suillus</taxon>
    </lineage>
</organism>
<dbReference type="EMBL" id="KN835172">
    <property type="protein sequence ID" value="KIK45501.1"/>
    <property type="molecule type" value="Genomic_DNA"/>
</dbReference>
<evidence type="ECO:0000313" key="1">
    <source>
        <dbReference type="EMBL" id="KIK45501.1"/>
    </source>
</evidence>
<sequence length="92" mass="10350">MRNTLSLLGLSIYLGIIRSCYPYTLRTVYFSSLDKHIAVFLIAARTSRLRATTDAQELRGYGISLPRVSCSRFTGVHKPESFRNSCCESPSK</sequence>
<dbReference type="Proteomes" id="UP000054485">
    <property type="component" value="Unassembled WGS sequence"/>
</dbReference>
<protein>
    <submittedName>
        <fullName evidence="1">Uncharacterized protein</fullName>
    </submittedName>
</protein>
<accession>A0A0D0AV51</accession>
<name>A0A0D0AV51_9AGAM</name>
<gene>
    <name evidence="1" type="ORF">CY34DRAFT_531036</name>
</gene>
<dbReference type="InParanoid" id="A0A0D0AV51"/>
<evidence type="ECO:0000313" key="2">
    <source>
        <dbReference type="Proteomes" id="UP000054485"/>
    </source>
</evidence>
<proteinExistence type="predicted"/>
<dbReference type="HOGENOM" id="CLU_2414767_0_0_1"/>
<reference evidence="1 2" key="1">
    <citation type="submission" date="2014-04" db="EMBL/GenBank/DDBJ databases">
        <authorList>
            <consortium name="DOE Joint Genome Institute"/>
            <person name="Kuo A."/>
            <person name="Ruytinx J."/>
            <person name="Rineau F."/>
            <person name="Colpaert J."/>
            <person name="Kohler A."/>
            <person name="Nagy L.G."/>
            <person name="Floudas D."/>
            <person name="Copeland A."/>
            <person name="Barry K.W."/>
            <person name="Cichocki N."/>
            <person name="Veneault-Fourrey C."/>
            <person name="LaButti K."/>
            <person name="Lindquist E.A."/>
            <person name="Lipzen A."/>
            <person name="Lundell T."/>
            <person name="Morin E."/>
            <person name="Murat C."/>
            <person name="Sun H."/>
            <person name="Tunlid A."/>
            <person name="Henrissat B."/>
            <person name="Grigoriev I.V."/>
            <person name="Hibbett D.S."/>
            <person name="Martin F."/>
            <person name="Nordberg H.P."/>
            <person name="Cantor M.N."/>
            <person name="Hua S.X."/>
        </authorList>
    </citation>
    <scope>NUCLEOTIDE SEQUENCE [LARGE SCALE GENOMIC DNA]</scope>
    <source>
        <strain evidence="1 2">UH-Slu-Lm8-n1</strain>
    </source>
</reference>
<reference evidence="2" key="2">
    <citation type="submission" date="2015-01" db="EMBL/GenBank/DDBJ databases">
        <title>Evolutionary Origins and Diversification of the Mycorrhizal Mutualists.</title>
        <authorList>
            <consortium name="DOE Joint Genome Institute"/>
            <consortium name="Mycorrhizal Genomics Consortium"/>
            <person name="Kohler A."/>
            <person name="Kuo A."/>
            <person name="Nagy L.G."/>
            <person name="Floudas D."/>
            <person name="Copeland A."/>
            <person name="Barry K.W."/>
            <person name="Cichocki N."/>
            <person name="Veneault-Fourrey C."/>
            <person name="LaButti K."/>
            <person name="Lindquist E.A."/>
            <person name="Lipzen A."/>
            <person name="Lundell T."/>
            <person name="Morin E."/>
            <person name="Murat C."/>
            <person name="Riley R."/>
            <person name="Ohm R."/>
            <person name="Sun H."/>
            <person name="Tunlid A."/>
            <person name="Henrissat B."/>
            <person name="Grigoriev I.V."/>
            <person name="Hibbett D.S."/>
            <person name="Martin F."/>
        </authorList>
    </citation>
    <scope>NUCLEOTIDE SEQUENCE [LARGE SCALE GENOMIC DNA]</scope>
    <source>
        <strain evidence="2">UH-Slu-Lm8-n1</strain>
    </source>
</reference>
<keyword evidence="2" id="KW-1185">Reference proteome</keyword>